<protein>
    <submittedName>
        <fullName evidence="1">Uncharacterized protein</fullName>
    </submittedName>
</protein>
<reference evidence="1" key="1">
    <citation type="submission" date="2014-09" db="EMBL/GenBank/DDBJ databases">
        <authorList>
            <person name="Magalhaes I.L.F."/>
            <person name="Oliveira U."/>
            <person name="Santos F.R."/>
            <person name="Vidigal T.H.D.A."/>
            <person name="Brescovit A.D."/>
            <person name="Santos A.J."/>
        </authorList>
    </citation>
    <scope>NUCLEOTIDE SEQUENCE</scope>
    <source>
        <tissue evidence="1">Shoot tissue taken approximately 20 cm above the soil surface</tissue>
    </source>
</reference>
<reference evidence="1" key="2">
    <citation type="journal article" date="2015" name="Data Brief">
        <title>Shoot transcriptome of the giant reed, Arundo donax.</title>
        <authorList>
            <person name="Barrero R.A."/>
            <person name="Guerrero F.D."/>
            <person name="Moolhuijzen P."/>
            <person name="Goolsby J.A."/>
            <person name="Tidwell J."/>
            <person name="Bellgard S.E."/>
            <person name="Bellgard M.I."/>
        </authorList>
    </citation>
    <scope>NUCLEOTIDE SEQUENCE</scope>
    <source>
        <tissue evidence="1">Shoot tissue taken approximately 20 cm above the soil surface</tissue>
    </source>
</reference>
<accession>A0A0A9EH93</accession>
<dbReference type="EMBL" id="GBRH01200675">
    <property type="protein sequence ID" value="JAD97220.1"/>
    <property type="molecule type" value="Transcribed_RNA"/>
</dbReference>
<name>A0A0A9EH93_ARUDO</name>
<organism evidence="1">
    <name type="scientific">Arundo donax</name>
    <name type="common">Giant reed</name>
    <name type="synonym">Donax arundinaceus</name>
    <dbReference type="NCBI Taxonomy" id="35708"/>
    <lineage>
        <taxon>Eukaryota</taxon>
        <taxon>Viridiplantae</taxon>
        <taxon>Streptophyta</taxon>
        <taxon>Embryophyta</taxon>
        <taxon>Tracheophyta</taxon>
        <taxon>Spermatophyta</taxon>
        <taxon>Magnoliopsida</taxon>
        <taxon>Liliopsida</taxon>
        <taxon>Poales</taxon>
        <taxon>Poaceae</taxon>
        <taxon>PACMAD clade</taxon>
        <taxon>Arundinoideae</taxon>
        <taxon>Arundineae</taxon>
        <taxon>Arundo</taxon>
    </lineage>
</organism>
<evidence type="ECO:0000313" key="1">
    <source>
        <dbReference type="EMBL" id="JAD97220.1"/>
    </source>
</evidence>
<sequence>MILSLILSECFASGNLMRRQVKGDVRTGQNKSLRPWQWEINRICLLPRTWNQLAVIPN</sequence>
<dbReference type="AlphaFoldDB" id="A0A0A9EH93"/>
<proteinExistence type="predicted"/>